<protein>
    <submittedName>
        <fullName evidence="1">Uncharacterized protein</fullName>
    </submittedName>
</protein>
<organism evidence="1">
    <name type="scientific">Fagus sylvatica</name>
    <name type="common">Beechnut</name>
    <dbReference type="NCBI Taxonomy" id="28930"/>
    <lineage>
        <taxon>Eukaryota</taxon>
        <taxon>Viridiplantae</taxon>
        <taxon>Streptophyta</taxon>
        <taxon>Embryophyta</taxon>
        <taxon>Tracheophyta</taxon>
        <taxon>Spermatophyta</taxon>
        <taxon>Magnoliopsida</taxon>
        <taxon>eudicotyledons</taxon>
        <taxon>Gunneridae</taxon>
        <taxon>Pentapetalae</taxon>
        <taxon>rosids</taxon>
        <taxon>fabids</taxon>
        <taxon>Fagales</taxon>
        <taxon>Fagaceae</taxon>
        <taxon>Fagus</taxon>
    </lineage>
</organism>
<sequence>MRLRAACLARGGGWLLLGCSSFNSLYRWLRDLVADRGGGPVVSR</sequence>
<dbReference type="EMBL" id="OIVN01000236">
    <property type="protein sequence ID" value="SPC76813.1"/>
    <property type="molecule type" value="Genomic_DNA"/>
</dbReference>
<reference evidence="1" key="1">
    <citation type="submission" date="2018-02" db="EMBL/GenBank/DDBJ databases">
        <authorList>
            <person name="Cohen D.B."/>
            <person name="Kent A.D."/>
        </authorList>
    </citation>
    <scope>NUCLEOTIDE SEQUENCE</scope>
</reference>
<proteinExistence type="predicted"/>
<gene>
    <name evidence="1" type="ORF">FSB_LOCUS4695</name>
</gene>
<evidence type="ECO:0000313" key="1">
    <source>
        <dbReference type="EMBL" id="SPC76813.1"/>
    </source>
</evidence>
<accession>A0A2N9EPV5</accession>
<name>A0A2N9EPV5_FAGSY</name>
<dbReference type="AlphaFoldDB" id="A0A2N9EPV5"/>